<dbReference type="EMBL" id="MU853346">
    <property type="protein sequence ID" value="KAK4111423.1"/>
    <property type="molecule type" value="Genomic_DNA"/>
</dbReference>
<dbReference type="GO" id="GO:0008270">
    <property type="term" value="F:zinc ion binding"/>
    <property type="evidence" value="ECO:0007669"/>
    <property type="project" value="InterPro"/>
</dbReference>
<feature type="compositionally biased region" description="Basic and acidic residues" evidence="2">
    <location>
        <begin position="17"/>
        <end position="29"/>
    </location>
</feature>
<dbReference type="Gene3D" id="4.10.240.10">
    <property type="entry name" value="Zn(2)-C6 fungal-type DNA-binding domain"/>
    <property type="match status" value="1"/>
</dbReference>
<dbReference type="SMART" id="SM00066">
    <property type="entry name" value="GAL4"/>
    <property type="match status" value="1"/>
</dbReference>
<dbReference type="CDD" id="cd00067">
    <property type="entry name" value="GAL4"/>
    <property type="match status" value="1"/>
</dbReference>
<organism evidence="5 6">
    <name type="scientific">Canariomyces notabilis</name>
    <dbReference type="NCBI Taxonomy" id="2074819"/>
    <lineage>
        <taxon>Eukaryota</taxon>
        <taxon>Fungi</taxon>
        <taxon>Dikarya</taxon>
        <taxon>Ascomycota</taxon>
        <taxon>Pezizomycotina</taxon>
        <taxon>Sordariomycetes</taxon>
        <taxon>Sordariomycetidae</taxon>
        <taxon>Sordariales</taxon>
        <taxon>Chaetomiaceae</taxon>
        <taxon>Canariomyces</taxon>
    </lineage>
</organism>
<reference evidence="5" key="2">
    <citation type="submission" date="2023-05" db="EMBL/GenBank/DDBJ databases">
        <authorList>
            <consortium name="Lawrence Berkeley National Laboratory"/>
            <person name="Steindorff A."/>
            <person name="Hensen N."/>
            <person name="Bonometti L."/>
            <person name="Westerberg I."/>
            <person name="Brannstrom I.O."/>
            <person name="Guillou S."/>
            <person name="Cros-Aarteil S."/>
            <person name="Calhoun S."/>
            <person name="Haridas S."/>
            <person name="Kuo A."/>
            <person name="Mondo S."/>
            <person name="Pangilinan J."/>
            <person name="Riley R."/>
            <person name="Labutti K."/>
            <person name="Andreopoulos B."/>
            <person name="Lipzen A."/>
            <person name="Chen C."/>
            <person name="Yanf M."/>
            <person name="Daum C."/>
            <person name="Ng V."/>
            <person name="Clum A."/>
            <person name="Ohm R."/>
            <person name="Martin F."/>
            <person name="Silar P."/>
            <person name="Natvig D."/>
            <person name="Lalanne C."/>
            <person name="Gautier V."/>
            <person name="Ament-Velasquez S.L."/>
            <person name="Kruys A."/>
            <person name="Hutchinson M.I."/>
            <person name="Powell A.J."/>
            <person name="Barry K."/>
            <person name="Miller A.N."/>
            <person name="Grigoriev I.V."/>
            <person name="Debuchy R."/>
            <person name="Gladieux P."/>
            <person name="Thoren M.H."/>
            <person name="Johannesson H."/>
        </authorList>
    </citation>
    <scope>NUCLEOTIDE SEQUENCE</scope>
    <source>
        <strain evidence="5">CBS 508.74</strain>
    </source>
</reference>
<evidence type="ECO:0000313" key="6">
    <source>
        <dbReference type="Proteomes" id="UP001302812"/>
    </source>
</evidence>
<dbReference type="InterPro" id="IPR001138">
    <property type="entry name" value="Zn2Cys6_DnaBD"/>
</dbReference>
<name>A0AAN6TBR5_9PEZI</name>
<feature type="region of interest" description="Disordered" evidence="2">
    <location>
        <begin position="426"/>
        <end position="456"/>
    </location>
</feature>
<keyword evidence="3" id="KW-1133">Transmembrane helix</keyword>
<dbReference type="PANTHER" id="PTHR47657:SF7">
    <property type="entry name" value="STEROL REGULATORY ELEMENT-BINDING PROTEIN ECM22"/>
    <property type="match status" value="1"/>
</dbReference>
<evidence type="ECO:0000256" key="3">
    <source>
        <dbReference type="SAM" id="Phobius"/>
    </source>
</evidence>
<protein>
    <recommendedName>
        <fullName evidence="4">Zn(2)-C6 fungal-type domain-containing protein</fullName>
    </recommendedName>
</protein>
<feature type="compositionally biased region" description="Basic residues" evidence="2">
    <location>
        <begin position="60"/>
        <end position="75"/>
    </location>
</feature>
<keyword evidence="1" id="KW-0539">Nucleus</keyword>
<feature type="transmembrane region" description="Helical" evidence="3">
    <location>
        <begin position="363"/>
        <end position="383"/>
    </location>
</feature>
<feature type="region of interest" description="Disordered" evidence="2">
    <location>
        <begin position="1"/>
        <end position="75"/>
    </location>
</feature>
<keyword evidence="3" id="KW-0472">Membrane</keyword>
<sequence>MGSTTQANTDGDGDGDGNVHSHAPPDKPEPSPGHAESASESLTPTPTPTASGSELAVAVRQRRRPIPRKGHTKSRRGCFNCKRRKVKCQENLPECSNCVRFGLVCEYPQTLSPPSAPLQSTPTLFTPDDMRFFHHFLLNAYPPLPILADDLWRNVACLSHSYDYLMHAMLGLAASHLDLYGGNCAAQALAHRVKAIQSLNQALSRPCSSAAEGDARFAAMITLTFQASCMPEGMTEFLSMARGIHVIANTATITHDGSLFYAFAQEGYPHSVRRLIGTPPVRLDAYWGSLIDDFSQSLRALAPLCTSSLEVKFLAAIERIVKIAKTSPAEAFAEFTSQYSLLNHASNEEFAPFVDPENYSAQLLLIHFVLIEFALGHISLGNLRFRFAYRRRACIAWMERLAAGLPDQYKKYAQWPMDYARRLATMRLGPPTSSSSPSPPPGASSGSQQIAPPGGR</sequence>
<dbReference type="PROSITE" id="PS00463">
    <property type="entry name" value="ZN2_CY6_FUNGAL_1"/>
    <property type="match status" value="1"/>
</dbReference>
<dbReference type="GO" id="GO:0000981">
    <property type="term" value="F:DNA-binding transcription factor activity, RNA polymerase II-specific"/>
    <property type="evidence" value="ECO:0007669"/>
    <property type="project" value="InterPro"/>
</dbReference>
<dbReference type="SUPFAM" id="SSF57701">
    <property type="entry name" value="Zn2/Cys6 DNA-binding domain"/>
    <property type="match status" value="1"/>
</dbReference>
<evidence type="ECO:0000313" key="5">
    <source>
        <dbReference type="EMBL" id="KAK4111423.1"/>
    </source>
</evidence>
<dbReference type="PANTHER" id="PTHR47657">
    <property type="entry name" value="STEROL REGULATORY ELEMENT-BINDING PROTEIN ECM22"/>
    <property type="match status" value="1"/>
</dbReference>
<feature type="domain" description="Zn(2)-C6 fungal-type" evidence="4">
    <location>
        <begin position="77"/>
        <end position="107"/>
    </location>
</feature>
<feature type="compositionally biased region" description="Polar residues" evidence="2">
    <location>
        <begin position="38"/>
        <end position="52"/>
    </location>
</feature>
<evidence type="ECO:0000256" key="1">
    <source>
        <dbReference type="ARBA" id="ARBA00023242"/>
    </source>
</evidence>
<reference evidence="5" key="1">
    <citation type="journal article" date="2023" name="Mol. Phylogenet. Evol.">
        <title>Genome-scale phylogeny and comparative genomics of the fungal order Sordariales.</title>
        <authorList>
            <person name="Hensen N."/>
            <person name="Bonometti L."/>
            <person name="Westerberg I."/>
            <person name="Brannstrom I.O."/>
            <person name="Guillou S."/>
            <person name="Cros-Aarteil S."/>
            <person name="Calhoun S."/>
            <person name="Haridas S."/>
            <person name="Kuo A."/>
            <person name="Mondo S."/>
            <person name="Pangilinan J."/>
            <person name="Riley R."/>
            <person name="LaButti K."/>
            <person name="Andreopoulos B."/>
            <person name="Lipzen A."/>
            <person name="Chen C."/>
            <person name="Yan M."/>
            <person name="Daum C."/>
            <person name="Ng V."/>
            <person name="Clum A."/>
            <person name="Steindorff A."/>
            <person name="Ohm R.A."/>
            <person name="Martin F."/>
            <person name="Silar P."/>
            <person name="Natvig D.O."/>
            <person name="Lalanne C."/>
            <person name="Gautier V."/>
            <person name="Ament-Velasquez S.L."/>
            <person name="Kruys A."/>
            <person name="Hutchinson M.I."/>
            <person name="Powell A.J."/>
            <person name="Barry K."/>
            <person name="Miller A.N."/>
            <person name="Grigoriev I.V."/>
            <person name="Debuchy R."/>
            <person name="Gladieux P."/>
            <person name="Hiltunen Thoren M."/>
            <person name="Johannesson H."/>
        </authorList>
    </citation>
    <scope>NUCLEOTIDE SEQUENCE</scope>
    <source>
        <strain evidence="5">CBS 508.74</strain>
    </source>
</reference>
<dbReference type="GeneID" id="89935909"/>
<dbReference type="InterPro" id="IPR052400">
    <property type="entry name" value="Zn2-C6_fungal_TF"/>
</dbReference>
<proteinExistence type="predicted"/>
<dbReference type="Pfam" id="PF11951">
    <property type="entry name" value="Fungal_trans_2"/>
    <property type="match status" value="1"/>
</dbReference>
<evidence type="ECO:0000259" key="4">
    <source>
        <dbReference type="PROSITE" id="PS50048"/>
    </source>
</evidence>
<comment type="caution">
    <text evidence="5">The sequence shown here is derived from an EMBL/GenBank/DDBJ whole genome shotgun (WGS) entry which is preliminary data.</text>
</comment>
<dbReference type="PROSITE" id="PS50048">
    <property type="entry name" value="ZN2_CY6_FUNGAL_2"/>
    <property type="match status" value="1"/>
</dbReference>
<accession>A0AAN6TBR5</accession>
<gene>
    <name evidence="5" type="ORF">N656DRAFT_712037</name>
</gene>
<dbReference type="InterPro" id="IPR036864">
    <property type="entry name" value="Zn2-C6_fun-type_DNA-bd_sf"/>
</dbReference>
<dbReference type="InterPro" id="IPR021858">
    <property type="entry name" value="Fun_TF"/>
</dbReference>
<dbReference type="RefSeq" id="XP_064668993.1">
    <property type="nucleotide sequence ID" value="XM_064811784.1"/>
</dbReference>
<keyword evidence="6" id="KW-1185">Reference proteome</keyword>
<keyword evidence="3" id="KW-0812">Transmembrane</keyword>
<dbReference type="AlphaFoldDB" id="A0AAN6TBR5"/>
<dbReference type="Proteomes" id="UP001302812">
    <property type="component" value="Unassembled WGS sequence"/>
</dbReference>
<evidence type="ECO:0000256" key="2">
    <source>
        <dbReference type="SAM" id="MobiDB-lite"/>
    </source>
</evidence>
<dbReference type="Pfam" id="PF00172">
    <property type="entry name" value="Zn_clus"/>
    <property type="match status" value="1"/>
</dbReference>